<dbReference type="PANTHER" id="PTHR43685:SF12">
    <property type="entry name" value="GLYCOSYL TRANSFERASE FAMILY 2"/>
    <property type="match status" value="1"/>
</dbReference>
<dbReference type="InterPro" id="IPR029044">
    <property type="entry name" value="Nucleotide-diphossugar_trans"/>
</dbReference>
<protein>
    <submittedName>
        <fullName evidence="2">Glycosyltransferase involved in cell wall biosynthesis</fullName>
    </submittedName>
</protein>
<dbReference type="SUPFAM" id="SSF53448">
    <property type="entry name" value="Nucleotide-diphospho-sugar transferases"/>
    <property type="match status" value="1"/>
</dbReference>
<dbReference type="InterPro" id="IPR050834">
    <property type="entry name" value="Glycosyltransf_2"/>
</dbReference>
<gene>
    <name evidence="2" type="ORF">J2S57_000450</name>
</gene>
<comment type="caution">
    <text evidence="2">The sequence shown here is derived from an EMBL/GenBank/DDBJ whole genome shotgun (WGS) entry which is preliminary data.</text>
</comment>
<dbReference type="Pfam" id="PF00535">
    <property type="entry name" value="Glycos_transf_2"/>
    <property type="match status" value="1"/>
</dbReference>
<dbReference type="RefSeq" id="WP_307237726.1">
    <property type="nucleotide sequence ID" value="NZ_JAUSQZ010000001.1"/>
</dbReference>
<dbReference type="EMBL" id="JAUSQZ010000001">
    <property type="protein sequence ID" value="MDP9824701.1"/>
    <property type="molecule type" value="Genomic_DNA"/>
</dbReference>
<evidence type="ECO:0000259" key="1">
    <source>
        <dbReference type="Pfam" id="PF00535"/>
    </source>
</evidence>
<dbReference type="InterPro" id="IPR001173">
    <property type="entry name" value="Glyco_trans_2-like"/>
</dbReference>
<name>A0ABT9NWK1_9ACTN</name>
<dbReference type="Proteomes" id="UP001235712">
    <property type="component" value="Unassembled WGS sequence"/>
</dbReference>
<sequence>MSVPTLSVIVTCRNSARTLEETLESIVSQTYAGWWEVVVVDNASTDTTVEVAEAFSARFAEVSYRVLRVPNPGHQAAGLNHGIASTTGEALVFVDSDDLVAEGYLQRMGEVLATAGLAGGELDVVRLNPVDVRHRREPLQVNRIDTLCGFRPAVVGATMGARREPLERIGGFDEALPTQHDLDLSWRLAGIGVQPVFVPGAVVHYRYRLGPREIFEQERGYGVGEVLLYRKFRPLGMRRRGPRAVVGSWVGVLRALTGVLLPGGPSRLATRLGMAVGHVEGSRRHRTLYL</sequence>
<evidence type="ECO:0000313" key="2">
    <source>
        <dbReference type="EMBL" id="MDP9824701.1"/>
    </source>
</evidence>
<dbReference type="PANTHER" id="PTHR43685">
    <property type="entry name" value="GLYCOSYLTRANSFERASE"/>
    <property type="match status" value="1"/>
</dbReference>
<organism evidence="2 3">
    <name type="scientific">Kineosporia succinea</name>
    <dbReference type="NCBI Taxonomy" id="84632"/>
    <lineage>
        <taxon>Bacteria</taxon>
        <taxon>Bacillati</taxon>
        <taxon>Actinomycetota</taxon>
        <taxon>Actinomycetes</taxon>
        <taxon>Kineosporiales</taxon>
        <taxon>Kineosporiaceae</taxon>
        <taxon>Kineosporia</taxon>
    </lineage>
</organism>
<dbReference type="Gene3D" id="3.90.550.10">
    <property type="entry name" value="Spore Coat Polysaccharide Biosynthesis Protein SpsA, Chain A"/>
    <property type="match status" value="1"/>
</dbReference>
<keyword evidence="3" id="KW-1185">Reference proteome</keyword>
<feature type="domain" description="Glycosyltransferase 2-like" evidence="1">
    <location>
        <begin position="7"/>
        <end position="169"/>
    </location>
</feature>
<evidence type="ECO:0000313" key="3">
    <source>
        <dbReference type="Proteomes" id="UP001235712"/>
    </source>
</evidence>
<accession>A0ABT9NWK1</accession>
<proteinExistence type="predicted"/>
<reference evidence="2 3" key="1">
    <citation type="submission" date="2023-07" db="EMBL/GenBank/DDBJ databases">
        <title>Sequencing the genomes of 1000 actinobacteria strains.</title>
        <authorList>
            <person name="Klenk H.-P."/>
        </authorList>
    </citation>
    <scope>NUCLEOTIDE SEQUENCE [LARGE SCALE GENOMIC DNA]</scope>
    <source>
        <strain evidence="2 3">DSM 44388</strain>
    </source>
</reference>